<dbReference type="InterPro" id="IPR027417">
    <property type="entry name" value="P-loop_NTPase"/>
</dbReference>
<dbReference type="GO" id="GO:0051959">
    <property type="term" value="F:dynein light intermediate chain binding"/>
    <property type="evidence" value="ECO:0007669"/>
    <property type="project" value="InterPro"/>
</dbReference>
<dbReference type="InterPro" id="IPR004273">
    <property type="entry name" value="Dynein_heavy_D6_P-loop"/>
</dbReference>
<dbReference type="Gene3D" id="1.10.472.130">
    <property type="match status" value="1"/>
</dbReference>
<gene>
    <name evidence="16" type="ORF">BSTOLATCC_MIC12675</name>
</gene>
<dbReference type="FunFam" id="3.40.50.300:FF:000049">
    <property type="entry name" value="Dynein, axonemal, heavy chain 5"/>
    <property type="match status" value="1"/>
</dbReference>
<dbReference type="Pfam" id="PF22597">
    <property type="entry name" value="DYN_lid"/>
    <property type="match status" value="1"/>
</dbReference>
<dbReference type="Gene3D" id="1.20.920.30">
    <property type="match status" value="1"/>
</dbReference>
<dbReference type="InterPro" id="IPR043160">
    <property type="entry name" value="Dynein_C_barrel"/>
</dbReference>
<evidence type="ECO:0000256" key="11">
    <source>
        <dbReference type="ARBA" id="ARBA00023212"/>
    </source>
</evidence>
<dbReference type="Gene3D" id="1.20.920.20">
    <property type="match status" value="1"/>
</dbReference>
<evidence type="ECO:0000256" key="13">
    <source>
        <dbReference type="SAM" id="Coils"/>
    </source>
</evidence>
<dbReference type="InterPro" id="IPR026983">
    <property type="entry name" value="DHC"/>
</dbReference>
<evidence type="ECO:0000313" key="16">
    <source>
        <dbReference type="EMBL" id="CAG9314892.1"/>
    </source>
</evidence>
<dbReference type="FunFam" id="1.10.8.710:FF:000001">
    <property type="entry name" value="Dynein axonemal heavy chain 2"/>
    <property type="match status" value="1"/>
</dbReference>
<dbReference type="Gene3D" id="1.20.140.100">
    <property type="entry name" value="Dynein heavy chain, N-terminal domain 2"/>
    <property type="match status" value="1"/>
</dbReference>
<keyword evidence="4" id="KW-0677">Repeat</keyword>
<dbReference type="InterPro" id="IPR035706">
    <property type="entry name" value="AAA_9"/>
</dbReference>
<dbReference type="GO" id="GO:0005874">
    <property type="term" value="C:microtubule"/>
    <property type="evidence" value="ECO:0007669"/>
    <property type="project" value="UniProtKB-KW"/>
</dbReference>
<dbReference type="FunFam" id="1.20.920.30:FF:000005">
    <property type="entry name" value="Dynein, axonemal, heavy chain 2"/>
    <property type="match status" value="1"/>
</dbReference>
<comment type="subcellular location">
    <subcellularLocation>
        <location evidence="1">Cytoplasm</location>
        <location evidence="1">Cytoskeleton</location>
        <location evidence="1">Cilium axoneme</location>
    </subcellularLocation>
</comment>
<dbReference type="InterPro" id="IPR043157">
    <property type="entry name" value="Dynein_AAA1S"/>
</dbReference>
<dbReference type="Pfam" id="PF18198">
    <property type="entry name" value="AAA_lid_11"/>
    <property type="match status" value="1"/>
</dbReference>
<dbReference type="InterPro" id="IPR042228">
    <property type="entry name" value="Dynein_linker_3"/>
</dbReference>
<name>A0AAU9IP06_9CILI</name>
<dbReference type="Gene3D" id="3.20.180.20">
    <property type="entry name" value="Dynein heavy chain, N-terminal domain 2"/>
    <property type="match status" value="1"/>
</dbReference>
<evidence type="ECO:0000256" key="14">
    <source>
        <dbReference type="SAM" id="MobiDB-lite"/>
    </source>
</evidence>
<dbReference type="Gene3D" id="1.20.58.1120">
    <property type="match status" value="1"/>
</dbReference>
<keyword evidence="17" id="KW-1185">Reference proteome</keyword>
<dbReference type="Pfam" id="PF17852">
    <property type="entry name" value="Dynein_AAA_lid"/>
    <property type="match status" value="1"/>
</dbReference>
<evidence type="ECO:0000256" key="2">
    <source>
        <dbReference type="ARBA" id="ARBA00022490"/>
    </source>
</evidence>
<dbReference type="FunFam" id="3.40.50.300:FF:000153">
    <property type="entry name" value="Dynein axonemal heavy chain 1"/>
    <property type="match status" value="1"/>
</dbReference>
<dbReference type="Pfam" id="PF12775">
    <property type="entry name" value="AAA_7"/>
    <property type="match status" value="1"/>
</dbReference>
<keyword evidence="8 13" id="KW-0175">Coiled coil</keyword>
<evidence type="ECO:0000256" key="3">
    <source>
        <dbReference type="ARBA" id="ARBA00022701"/>
    </source>
</evidence>
<dbReference type="FunFam" id="1.20.58.1120:FF:000001">
    <property type="entry name" value="dynein heavy chain 2, axonemal"/>
    <property type="match status" value="1"/>
</dbReference>
<dbReference type="InterPro" id="IPR013602">
    <property type="entry name" value="Dynein_heavy_linker"/>
</dbReference>
<dbReference type="Pfam" id="PF12780">
    <property type="entry name" value="AAA_8"/>
    <property type="match status" value="1"/>
</dbReference>
<dbReference type="FunFam" id="1.20.920.20:FF:000001">
    <property type="entry name" value="dynein heavy chain 2, axonemal"/>
    <property type="match status" value="1"/>
</dbReference>
<dbReference type="InterPro" id="IPR024743">
    <property type="entry name" value="Dynein_HC_stalk"/>
</dbReference>
<keyword evidence="6" id="KW-0067">ATP-binding</keyword>
<dbReference type="GO" id="GO:0045505">
    <property type="term" value="F:dynein intermediate chain binding"/>
    <property type="evidence" value="ECO:0007669"/>
    <property type="project" value="InterPro"/>
</dbReference>
<dbReference type="Pfam" id="PF25007">
    <property type="entry name" value="DYH2-5-8_CC"/>
    <property type="match status" value="1"/>
</dbReference>
<protein>
    <recommendedName>
        <fullName evidence="15">AAA+ ATPase domain-containing protein</fullName>
    </recommendedName>
</protein>
<evidence type="ECO:0000259" key="15">
    <source>
        <dbReference type="SMART" id="SM00382"/>
    </source>
</evidence>
<dbReference type="PANTHER" id="PTHR45703">
    <property type="entry name" value="DYNEIN HEAVY CHAIN"/>
    <property type="match status" value="1"/>
</dbReference>
<dbReference type="InterPro" id="IPR035699">
    <property type="entry name" value="AAA_6"/>
</dbReference>
<keyword evidence="9" id="KW-0969">Cilium</keyword>
<reference evidence="16" key="1">
    <citation type="submission" date="2021-09" db="EMBL/GenBank/DDBJ databases">
        <authorList>
            <consortium name="AG Swart"/>
            <person name="Singh M."/>
            <person name="Singh A."/>
            <person name="Seah K."/>
            <person name="Emmerich C."/>
        </authorList>
    </citation>
    <scope>NUCLEOTIDE SEQUENCE</scope>
    <source>
        <strain evidence="16">ATCC30299</strain>
    </source>
</reference>
<dbReference type="InterPro" id="IPR042219">
    <property type="entry name" value="AAA_lid_11_sf"/>
</dbReference>
<dbReference type="GO" id="GO:0005930">
    <property type="term" value="C:axoneme"/>
    <property type="evidence" value="ECO:0007669"/>
    <property type="project" value="UniProtKB-SubCell"/>
</dbReference>
<keyword evidence="5" id="KW-0547">Nucleotide-binding</keyword>
<dbReference type="InterPro" id="IPR013594">
    <property type="entry name" value="Dynein_heavy_tail"/>
</dbReference>
<evidence type="ECO:0000256" key="7">
    <source>
        <dbReference type="ARBA" id="ARBA00023017"/>
    </source>
</evidence>
<dbReference type="InterPro" id="IPR041466">
    <property type="entry name" value="Dynein_AAA5_ext"/>
</dbReference>
<dbReference type="InterPro" id="IPR041658">
    <property type="entry name" value="AAA_lid_11"/>
</dbReference>
<dbReference type="SMART" id="SM00382">
    <property type="entry name" value="AAA"/>
    <property type="match status" value="2"/>
</dbReference>
<dbReference type="InterPro" id="IPR041228">
    <property type="entry name" value="Dynein_C"/>
</dbReference>
<dbReference type="Pfam" id="PF03028">
    <property type="entry name" value="Dynein_heavy"/>
    <property type="match status" value="1"/>
</dbReference>
<dbReference type="InterPro" id="IPR056759">
    <property type="entry name" value="DYH2-5-8_CC"/>
</dbReference>
<dbReference type="Pfam" id="PF12777">
    <property type="entry name" value="MT"/>
    <property type="match status" value="1"/>
</dbReference>
<dbReference type="Proteomes" id="UP001162131">
    <property type="component" value="Unassembled WGS sequence"/>
</dbReference>
<dbReference type="FunFam" id="3.40.50.300:FF:000044">
    <property type="entry name" value="Dynein heavy chain 5, axonemal"/>
    <property type="match status" value="1"/>
</dbReference>
<dbReference type="Pfam" id="PF08385">
    <property type="entry name" value="DHC_N1"/>
    <property type="match status" value="1"/>
</dbReference>
<dbReference type="Gene3D" id="1.20.1270.280">
    <property type="match status" value="1"/>
</dbReference>
<dbReference type="Pfam" id="PF18199">
    <property type="entry name" value="Dynein_C"/>
    <property type="match status" value="1"/>
</dbReference>
<feature type="compositionally biased region" description="Acidic residues" evidence="14">
    <location>
        <begin position="1"/>
        <end position="13"/>
    </location>
</feature>
<organism evidence="16 17">
    <name type="scientific">Blepharisma stoltei</name>
    <dbReference type="NCBI Taxonomy" id="1481888"/>
    <lineage>
        <taxon>Eukaryota</taxon>
        <taxon>Sar</taxon>
        <taxon>Alveolata</taxon>
        <taxon>Ciliophora</taxon>
        <taxon>Postciliodesmatophora</taxon>
        <taxon>Heterotrichea</taxon>
        <taxon>Heterotrichida</taxon>
        <taxon>Blepharismidae</taxon>
        <taxon>Blepharisma</taxon>
    </lineage>
</organism>
<feature type="coiled-coil region" evidence="13">
    <location>
        <begin position="3227"/>
        <end position="3307"/>
    </location>
</feature>
<feature type="region of interest" description="Disordered" evidence="14">
    <location>
        <begin position="1"/>
        <end position="88"/>
    </location>
</feature>
<dbReference type="GO" id="GO:0008569">
    <property type="term" value="F:minus-end-directed microtubule motor activity"/>
    <property type="evidence" value="ECO:0007669"/>
    <property type="project" value="InterPro"/>
</dbReference>
<evidence type="ECO:0000256" key="6">
    <source>
        <dbReference type="ARBA" id="ARBA00022840"/>
    </source>
</evidence>
<dbReference type="Gene3D" id="3.40.50.300">
    <property type="entry name" value="P-loop containing nucleotide triphosphate hydrolases"/>
    <property type="match status" value="5"/>
</dbReference>
<feature type="domain" description="AAA+ ATPase" evidence="15">
    <location>
        <begin position="2618"/>
        <end position="2765"/>
    </location>
</feature>
<dbReference type="InterPro" id="IPR003593">
    <property type="entry name" value="AAA+_ATPase"/>
</dbReference>
<dbReference type="Gene3D" id="1.10.8.710">
    <property type="match status" value="1"/>
</dbReference>
<evidence type="ECO:0000256" key="5">
    <source>
        <dbReference type="ARBA" id="ARBA00022741"/>
    </source>
</evidence>
<keyword evidence="11" id="KW-0206">Cytoskeleton</keyword>
<evidence type="ECO:0000256" key="8">
    <source>
        <dbReference type="ARBA" id="ARBA00023054"/>
    </source>
</evidence>
<keyword evidence="2" id="KW-0963">Cytoplasm</keyword>
<dbReference type="InterPro" id="IPR054354">
    <property type="entry name" value="DYNC2H1-like_lid"/>
</dbReference>
<dbReference type="FunFam" id="3.10.490.20:FF:000008">
    <property type="entry name" value="dynein heavy chain 2, axonemal"/>
    <property type="match status" value="1"/>
</dbReference>
<dbReference type="PANTHER" id="PTHR45703:SF32">
    <property type="entry name" value="DYNEINS HEAVY CHAIN"/>
    <property type="match status" value="1"/>
</dbReference>
<dbReference type="GO" id="GO:0005524">
    <property type="term" value="F:ATP binding"/>
    <property type="evidence" value="ECO:0007669"/>
    <property type="project" value="UniProtKB-KW"/>
</dbReference>
<dbReference type="InterPro" id="IPR042222">
    <property type="entry name" value="Dynein_2_N"/>
</dbReference>
<dbReference type="GO" id="GO:0030286">
    <property type="term" value="C:dynein complex"/>
    <property type="evidence" value="ECO:0007669"/>
    <property type="project" value="UniProtKB-KW"/>
</dbReference>
<sequence length="4672" mass="540315">MADIEEPPIENPEEEKPPSANQDELASPSSEAAGQSQLDSPSKLPGPDSPTDTHLLSGENFENPDLLADGENPNSDPRIIEENKEDLPDDQFEIYNEEEKSPQTKAIIPTNMCIEWIKLKIELDEYTPELWRDEYNEIVNDFLNEEQIAKLFFWTDESNGLQVSNINPPQLAKESNGFVYFIKPPNIPEKITAGNIDKYLLVGTVDKPILDALLEYMNISFVPLIKREQKWPESVKKEFLNNLHSFMGNITEISHQQKGSTILYIPNEEIADPEYAAKDKDLVHRLESTLIRWTRQIRDVVNNQDSQQENENAGPLDEIHHWNLRTGNLSRINDQLNKPDLQKVIRVLRAADSSYLKRFDELASQINEGAKEAEDNLNHLKTLADPCKLLGQARPKEIPKLIPDLLNRVKVIFYNSSYYNTPDRITNLFRKISNEIINRCISIIDINDMLGNDVNKCKADLRESKECGAAWKSLFEVAFESPDSTEKKLTYNKGSIFSQVDAFVQRCVDLKQICKGQLQFARKDVEGQVLPLFGGTRGREITENILEIEKSFNKQIDRIQTLGYNILEVKNTKWHGDYNKFKLKMKHLENMYKNIIDFAFQGMTNVTQGVELLEAFDSLAKRKAIRQHVQKKAIDVFERFRVDLDLTKKEYDNRNEPPLATYHPKFGGSALWFRSLISRIIKQKAKLDQLTFIDDEAVLKKKEEIYKKFEDTHDRLKGFISGTLYKQWTDEIKEMSAEGLQKRMKRRVFAKEGEGGEHIPGLDPKLLRRNKQGALTSDFDKGLMKLVAEVKCWEKLQSFGIIIPFEVSEVASYREEFRIIKENVLLVVRDYNSIMNVLDDDEKKLFDFHINYLNNKLKPGWTKVIDWNKKQIVDSTIKDWRRQCTECLDKVYKYKSNTEKLYKKCEEIGEIQLLHLNRKQFNEIDVFEEQQNGHLEQVKPKIQTICSEMMAIIMDTYDIFNPTADLKFQSQNQSMETVYSQWQVYLQQIDKKLEESLKRAVKHSLSEMNKAINGDSKNEPNPVFLLHVTLDEHKQKTDFRPLRETMKEMIFRVLNRIIDINKFVTKTQELFSQQRQLFAQKVDKLTPNAVLAQAMLGEPKREESLLKVTEEIKDDEDEKCVPSFKKDKEIASVMKSISKGIEKCNVKLDDNLKNWMREHYTKVWEKSKTLFLKRKKDQRPDASSFEEDIKHYNEVIGDVNSSATSEAVFFVMVDNTDIQHIITKYCTDWINSTTDLVNEIAREELNALYDLFEKSTKELGVYPADIFHLKRSRDRLKELEGKVAQIQKEIPPIKSKYELLDKYDVQYPQDEGLRLIELDEKFESWKEMLQQSSVKLEKSSREFEKEVHKSWKDYEKAVEESYNEFKQSAPFNIDNMSNSHAKKITKEFKNRLAGLKEREESMQFGIKLFEISSYTPGSISVMEKELELLDEVWDLKGRWDEQWNSWKTTSFYSLNVAAMTEVGNEFIESLKELEKDIKQWGVWNYLNSSLNVFLNTMPLIRQLSHKAIQDRHWDELKAEIKQQFNQKAPDFTMETIWQYNLHQYGDYIADLFLRAQQQLGIYDTIRQIDEAWKRMNLEVIIYKENYLKLRSTDEIFQVLEENIVALSSMKSQVHSEPFQDEIARWEFTLSQINDTIDVLLQVQRQWLYLESIFVGKDQEEFSKKQLASERSDFMRANDRFMEEMKRIENDPNAKKALCHPGFYDTLADLNNLLDKVKKGLDQFLSMERSKFPRFYFLSDDDLLNILGQGKNPKEIQHHIKKLFEGIKQLEMSDSYKRPEPGERGNRAQKVNEIIGMIAADTELVKLEIKVTAEGEVEQWLEQLEKSMQITLKKLLNKCYLKTAGKEKKQWIQNWPGQLVLTSAQIKWTQDTKASLIKYQSDTEKKNPLKDQLRLQKRYIKKLVDYVREPKDEIDRNKLVALITLEQHAREVLVKLIDKNIASPNDFEWIQQLRFEKETKPELDEWICTVNQTNTCFEYGYEYQGNNGRLVVTPLTDRCYMTLTTALHMKRGGAPQGPAGTGKTETVKDLGKNMAKFVIVINCSESLDFSSLARLFSGFAQSGAWGCLDEFNRIEVEVLSVVAQQISRIQMAIKENRKQFMFEGSTISLNPSCGIFVTMNPNYAGRSELPDNLKSLFRPISMMAADLQLISEIMLLSEGFEEGGILSKKMVTLYSLMVQQLSKQDHYDFGMRALKSVLTLAGGMKRERPTEDEKMLLMKALYDMNMPKLVTEDVDLFLALLTGIFSGVELPETENTILKNEVIAELERNGLIPTELIVKKCLQLYDSKRTRHGNMLVGAALSGKSTIWKTLKQALCNLSKANTPGYIVVKNRVLNPKSITLKELYGWYDSANEWHDGILSKTMKEMCEEEGNDLRWLILDGPIDTKWIESMNSVLDDNKLLTLVNGDRISLPPNVRLLYEVENLAVASPATVSRAGMIYIDVKEHGHMPYFQSWLKKKDPEIANFLNEMFTKYAVKVMECKRVKCAEPVQTNVINSVIALTNVYDAFATGADLDKNDDAYWLLLEKWFVFSLVWSIGATVDEQGRDTIDTCIRDIESGFPHSGYIYDYYVNIEKKEWVNWAERLSAKPTITQGTAFSRIFIPTVDTFRNLEVMKGLVKGHHHVLSVGGTGTGKTVLITTGLLGTLDDSFTFFTINFSGQTPSGKTQDIIETSLEKRTSNKRGPPGNKRCVMFVDDLNMPRKDEFGSQPPLELLREWADYGYWYDRQKQSILYILDLQMVAAMGPPGGGRAVVSQRILGHFNTINFTAPNESQMRRIYNTIISHHLSDFDDEVKSLAEMFTQCTINLYNKVRDIFLPTPNKSHYVFNMRDISRVFQGMYRADKNFHDSKESLVKLWVHECLRIFHDRLVNYEDQNVFKQMIEEQLGAGFAMNYQQCCLAIPDGENTNYLDPVFIDENLRPDGVNVYDAVDSQETLRNTLDSKLLDYNTTPKHLSMNLVLFKEAIFYLCRIHRVLKQESGHALLVGVGGSGRHSLTRLATFVAGYELVQLEINKNYKINEFREDIKKMKATTGIDNKSLVFLFSDNDIVNEIFLEDVNNILSSGEVPNIYTNDELKEIRESMKKHAKLQKRAETPDSLYNLFVERVRHNLHICFCISPVGAQFRDYCRVYPALINNTTINWFMPWPQDALYEVARKYTTEQLEFKDNIKLAIAEVFCQMHLNVAEASQKMHNELKRPTYVTPTHYLDLVSGYVNLLKKKQTEIGDMANKLRNGLGKLEDAKTEVEKMSKELEITKTEVSKKQQQCEDLMTQINQEQSKAEKGQKEMEHNKEEIEKEQKRVEALAAEAQLDLDKALPALLEAEAALEKLEKKEVAEVRSYSNPPKQVELVMEAVLIIMAPGEKPSWASAKKVLNDPNFISNIKNYDKENMPKKVLKKLEPYTQNPNFTPKALESISVAAMALCQWVHALESYSKTFQDVEPKRKVVMAYESNLRKMEDKLGDLVANLKELTDTIESLDKQLKEQEDERKQYEEQAKDLQLKLERAEKLVSGLGSERIRWENSLLNYEQMYTKLPGDCLVSAGFLAYLGPFTNVYRDDLIEKKWIPLVKRKQIPMTADFEITKFMAKATEVREWNHQKLPTDKFSIENGILALRSSRWPLMMDPQHQANTWVKNLERSLKVFNPQKKYMPYLEEAIRTGLPFLLEDVEEDIDPSLDPVLKKAVQKRGKVQVMKLGDKEIAYNQNFRFFITTRMPNPHYTPEISTKTTLVNFQVREKGLEDQLLGLLVGKEDQKLEEDKDRLVLSIASNNKDLIQLEDEILSSLTKSSVSLLDDENLISSLQYAKIKGEKVKQDLEVAESTIRKIDSMRENYRPCATKASTLYFVISNLSYVDPMYQFSLESYLDLFSDSIIKSKEKFPVWDSIPDRISSLDKFHMKAVYTTTCRGLFEKHKLLLSLQMCVELKKLNDSIALDEYNFFLTGGVVIGDDPERAQNPDPEWITREMWDNITELERTVPSFQGIVGSMVVSRKEWRSWFQTSEPELEHLPGEWDAKADDLRKIVLLRCLRPDRVIFAVVMYVSKFMGPEYVDPPAFNLDEVYKEYSKSNQPLLFVLSPGVDPAPALNILANDKGKQLEVIPLGRGQEMKSEKAISDAAEKGYWVFLANCHLAVSWMPRLEEIIEGFNRTQLHEDFRLWLSSDPHPKFPISVLQRCVKMTTEPPKGIRANMQRLYNQITTQHYNRVTDQAKYKKLLFSLCWFHAILVERKKFKNMGWNVMYSFNDSDWEVSENILARYLGNREEDGEKLMTEVKNVPWEAIRYLIAEISYGGRVTDDRDRRLLMVYAAECFDPKICEKGKYRLIENSQIYYIPDPEEVNYKPPPDVTNPAYFYQKFIKDFPMVDKPEAFGQHVNAQIGSQIGDTRDLLNAIMLLSPSTSRSGSESIETTVLTICADLLEKIPEPMNLEDIKDRFKFDNSPIKVVLIQETSRYNKLLIYIRHMLKQLEKGIQGLVVISEELEQVMMSLYQNQIPEKWQFAYPSHKPLASWVRDLIERIKQIKTWSVSQAPVIFWISGFTYPTGFTTALLQQAAAAKQCSIDSLSLDFAIIPGDEASLTTPPREGAYIKGLFLEGAKWNVNDGCLLEPEPMELYCPMPVIHFRPVKEKKKGKGVVYNCPCYYFSTREGSRERPSFMFYVDLKCGEQNAEFWIKRGTALLMNLDS</sequence>
<dbReference type="Pfam" id="PF08393">
    <property type="entry name" value="DHC_N2"/>
    <property type="match status" value="1"/>
</dbReference>
<dbReference type="FunFam" id="1.10.8.1220:FF:000001">
    <property type="entry name" value="Dynein axonemal heavy chain 5"/>
    <property type="match status" value="1"/>
</dbReference>
<dbReference type="Gene3D" id="1.10.8.1220">
    <property type="match status" value="1"/>
</dbReference>
<feature type="compositionally biased region" description="Polar residues" evidence="14">
    <location>
        <begin position="19"/>
        <end position="40"/>
    </location>
</feature>
<dbReference type="Pfam" id="PF12774">
    <property type="entry name" value="AAA_6"/>
    <property type="match status" value="1"/>
</dbReference>
<dbReference type="SUPFAM" id="SSF52540">
    <property type="entry name" value="P-loop containing nucleoside triphosphate hydrolases"/>
    <property type="match status" value="4"/>
</dbReference>
<dbReference type="Gene3D" id="3.10.490.20">
    <property type="match status" value="1"/>
</dbReference>
<keyword evidence="10" id="KW-0505">Motor protein</keyword>
<evidence type="ECO:0000256" key="9">
    <source>
        <dbReference type="ARBA" id="ARBA00023069"/>
    </source>
</evidence>
<accession>A0AAU9IP06</accession>
<dbReference type="Gene3D" id="1.10.287.2620">
    <property type="match status" value="1"/>
</dbReference>
<dbReference type="Pfam" id="PF12781">
    <property type="entry name" value="AAA_9"/>
    <property type="match status" value="1"/>
</dbReference>
<feature type="domain" description="AAA+ ATPase" evidence="15">
    <location>
        <begin position="2008"/>
        <end position="2146"/>
    </location>
</feature>
<evidence type="ECO:0000256" key="12">
    <source>
        <dbReference type="ARBA" id="ARBA00023273"/>
    </source>
</evidence>
<evidence type="ECO:0000256" key="1">
    <source>
        <dbReference type="ARBA" id="ARBA00004430"/>
    </source>
</evidence>
<evidence type="ECO:0000256" key="10">
    <source>
        <dbReference type="ARBA" id="ARBA00023175"/>
    </source>
</evidence>
<dbReference type="FunFam" id="3.40.50.300:FF:002141">
    <property type="entry name" value="Dynein heavy chain"/>
    <property type="match status" value="1"/>
</dbReference>
<dbReference type="InterPro" id="IPR024317">
    <property type="entry name" value="Dynein_heavy_chain_D4_dom"/>
</dbReference>
<comment type="caution">
    <text evidence="16">The sequence shown here is derived from an EMBL/GenBank/DDBJ whole genome shotgun (WGS) entry which is preliminary data.</text>
</comment>
<feature type="coiled-coil region" evidence="13">
    <location>
        <begin position="3442"/>
        <end position="3511"/>
    </location>
</feature>
<keyword evidence="7" id="KW-0243">Dynein</keyword>
<proteinExistence type="predicted"/>
<keyword evidence="12" id="KW-0966">Cell projection</keyword>
<dbReference type="Gene3D" id="1.10.8.720">
    <property type="entry name" value="Region D6 of dynein motor"/>
    <property type="match status" value="1"/>
</dbReference>
<keyword evidence="3" id="KW-0493">Microtubule</keyword>
<evidence type="ECO:0000313" key="17">
    <source>
        <dbReference type="Proteomes" id="UP001162131"/>
    </source>
</evidence>
<dbReference type="EMBL" id="CAJZBQ010000013">
    <property type="protein sequence ID" value="CAG9314892.1"/>
    <property type="molecule type" value="Genomic_DNA"/>
</dbReference>
<evidence type="ECO:0000256" key="4">
    <source>
        <dbReference type="ARBA" id="ARBA00022737"/>
    </source>
</evidence>
<dbReference type="GO" id="GO:0007018">
    <property type="term" value="P:microtubule-based movement"/>
    <property type="evidence" value="ECO:0007669"/>
    <property type="project" value="InterPro"/>
</dbReference>
<dbReference type="FunFam" id="3.20.180.20:FF:000001">
    <property type="entry name" value="Dynein axonemal heavy chain 5"/>
    <property type="match status" value="1"/>
</dbReference>
<dbReference type="Gene3D" id="6.10.140.1060">
    <property type="match status" value="1"/>
</dbReference>